<dbReference type="SUPFAM" id="SSF54001">
    <property type="entry name" value="Cysteine proteinases"/>
    <property type="match status" value="1"/>
</dbReference>
<dbReference type="Gene3D" id="1.10.3670.10">
    <property type="entry name" value="Putative xylanase like domain"/>
    <property type="match status" value="1"/>
</dbReference>
<reference evidence="1 2" key="1">
    <citation type="submission" date="2018-01" db="EMBL/GenBank/DDBJ databases">
        <authorList>
            <person name="Gaut B.S."/>
            <person name="Morton B.R."/>
            <person name="Clegg M.T."/>
            <person name="Duvall M.R."/>
        </authorList>
    </citation>
    <scope>NUCLEOTIDE SEQUENCE [LARGE SCALE GENOMIC DNA]</scope>
    <source>
        <strain evidence="1 2">HR-AY</strain>
    </source>
</reference>
<dbReference type="InterPro" id="IPR038765">
    <property type="entry name" value="Papain-like_cys_pep_sf"/>
</dbReference>
<dbReference type="Gene3D" id="2.30.260.10">
    <property type="entry name" value="putative xylanase like domain"/>
    <property type="match status" value="1"/>
</dbReference>
<dbReference type="EMBL" id="PQVG01000001">
    <property type="protein sequence ID" value="POY41397.1"/>
    <property type="molecule type" value="Genomic_DNA"/>
</dbReference>
<dbReference type="InterPro" id="IPR010846">
    <property type="entry name" value="AmiA-like"/>
</dbReference>
<evidence type="ECO:0000313" key="2">
    <source>
        <dbReference type="Proteomes" id="UP000237310"/>
    </source>
</evidence>
<name>A0A2S5AGW3_9FLAO</name>
<dbReference type="Proteomes" id="UP000237310">
    <property type="component" value="Unassembled WGS sequence"/>
</dbReference>
<dbReference type="Pfam" id="PF07313">
    <property type="entry name" value="AmiA-like"/>
    <property type="match status" value="1"/>
</dbReference>
<organism evidence="1 2">
    <name type="scientific">Flavobacterium alvei</name>
    <dbReference type="NCBI Taxonomy" id="2080416"/>
    <lineage>
        <taxon>Bacteria</taxon>
        <taxon>Pseudomonadati</taxon>
        <taxon>Bacteroidota</taxon>
        <taxon>Flavobacteriia</taxon>
        <taxon>Flavobacteriales</taxon>
        <taxon>Flavobacteriaceae</taxon>
        <taxon>Flavobacterium</taxon>
    </lineage>
</organism>
<dbReference type="OrthoDB" id="1409585at2"/>
<dbReference type="AlphaFoldDB" id="A0A2S5AGW3"/>
<gene>
    <name evidence="1" type="ORF">C3L50_02435</name>
</gene>
<protein>
    <submittedName>
        <fullName evidence="1">DUF1460 domain-containing protein</fullName>
    </submittedName>
</protein>
<dbReference type="RefSeq" id="WP_103804536.1">
    <property type="nucleotide sequence ID" value="NZ_PQVG01000001.1"/>
</dbReference>
<accession>A0A2S5AGW3</accession>
<evidence type="ECO:0000313" key="1">
    <source>
        <dbReference type="EMBL" id="POY41397.1"/>
    </source>
</evidence>
<keyword evidence="2" id="KW-1185">Reference proteome</keyword>
<comment type="caution">
    <text evidence="1">The sequence shown here is derived from an EMBL/GenBank/DDBJ whole genome shotgun (WGS) entry which is preliminary data.</text>
</comment>
<proteinExistence type="predicted"/>
<sequence>MKNQVFSAILFGIISLPLFSQTKDETIFIEKNKIELATTPSESIIKIAKSFLETPYVASTLEINENEQLVCNLSELDCFTFDENVLALYLTKKKNSNSYKDFQEILTQLRYRNNKIDGYASRLHYFTEWVRQAEKNGYIKDITLEIGGEIRNKEVHFMSENQKLYPKINDEKTLKTIVKNEEKINKKPLSQIEKSKVASIESKIKEGDFIAMTSTLERMDCNHVGIAILVNNRIHLLHASSSLKKVVISEKPLAEYLEAIKKDAGIMVLQVL</sequence>